<protein>
    <submittedName>
        <fullName evidence="1">Uncharacterized protein</fullName>
    </submittedName>
</protein>
<evidence type="ECO:0000313" key="1">
    <source>
        <dbReference type="EMBL" id="VFJ67856.1"/>
    </source>
</evidence>
<reference evidence="1" key="1">
    <citation type="submission" date="2019-02" db="EMBL/GenBank/DDBJ databases">
        <authorList>
            <person name="Gruber-Vodicka R. H."/>
            <person name="Seah K. B. B."/>
        </authorList>
    </citation>
    <scope>NUCLEOTIDE SEQUENCE</scope>
    <source>
        <strain evidence="1">BECK_BZ131</strain>
    </source>
</reference>
<dbReference type="EMBL" id="CAADFE010000013">
    <property type="protein sequence ID" value="VFJ67856.1"/>
    <property type="molecule type" value="Genomic_DNA"/>
</dbReference>
<sequence length="58" mass="6629">MGDSQLTGEKVVRFRITVNDTLALNGDAERFTREIVFWGRRTAGTTYRDVREQHLSAS</sequence>
<name>A0A450TK17_9GAMM</name>
<organism evidence="1">
    <name type="scientific">Candidatus Kentrum sp. FW</name>
    <dbReference type="NCBI Taxonomy" id="2126338"/>
    <lineage>
        <taxon>Bacteria</taxon>
        <taxon>Pseudomonadati</taxon>
        <taxon>Pseudomonadota</taxon>
        <taxon>Gammaproteobacteria</taxon>
        <taxon>Candidatus Kentrum</taxon>
    </lineage>
</organism>
<gene>
    <name evidence="1" type="ORF">BECKFW1821C_GA0114237_10139</name>
</gene>
<accession>A0A450TK17</accession>
<dbReference type="AlphaFoldDB" id="A0A450TK17"/>
<proteinExistence type="predicted"/>